<sequence length="104" mass="11222">MRQDKDVKSIMVPLSASKILVIESRKNEGLDIIPADHEGVLIYTVDMTKGQLGGGYETQRRIGTTNPTFEDAALHAGDSITVEGVKIEVLALDISGDTIKISKP</sequence>
<dbReference type="EMBL" id="CAFARE010000011">
    <property type="protein sequence ID" value="CAB4838330.1"/>
    <property type="molecule type" value="Genomic_DNA"/>
</dbReference>
<evidence type="ECO:0000313" key="1">
    <source>
        <dbReference type="EMBL" id="CAB4838330.1"/>
    </source>
</evidence>
<dbReference type="AlphaFoldDB" id="A0A6J7AZR5"/>
<accession>A0A6J7AZR5</accession>
<protein>
    <submittedName>
        <fullName evidence="1">Unannotated protein</fullName>
    </submittedName>
</protein>
<gene>
    <name evidence="1" type="ORF">UFOPK3232_00454</name>
</gene>
<organism evidence="1">
    <name type="scientific">freshwater metagenome</name>
    <dbReference type="NCBI Taxonomy" id="449393"/>
    <lineage>
        <taxon>unclassified sequences</taxon>
        <taxon>metagenomes</taxon>
        <taxon>ecological metagenomes</taxon>
    </lineage>
</organism>
<name>A0A6J7AZR5_9ZZZZ</name>
<reference evidence="1" key="1">
    <citation type="submission" date="2020-05" db="EMBL/GenBank/DDBJ databases">
        <authorList>
            <person name="Chiriac C."/>
            <person name="Salcher M."/>
            <person name="Ghai R."/>
            <person name="Kavagutti S V."/>
        </authorList>
    </citation>
    <scope>NUCLEOTIDE SEQUENCE</scope>
</reference>
<proteinExistence type="predicted"/>